<dbReference type="Pfam" id="PF09997">
    <property type="entry name" value="DUF2238"/>
    <property type="match status" value="1"/>
</dbReference>
<keyword evidence="1" id="KW-1133">Transmembrane helix</keyword>
<reference evidence="2 3" key="1">
    <citation type="journal article" date="2016" name="Nat. Commun.">
        <title>Thousands of microbial genomes shed light on interconnected biogeochemical processes in an aquifer system.</title>
        <authorList>
            <person name="Anantharaman K."/>
            <person name="Brown C.T."/>
            <person name="Hug L.A."/>
            <person name="Sharon I."/>
            <person name="Castelle C.J."/>
            <person name="Probst A.J."/>
            <person name="Thomas B.C."/>
            <person name="Singh A."/>
            <person name="Wilkins M.J."/>
            <person name="Karaoz U."/>
            <person name="Brodie E.L."/>
            <person name="Williams K.H."/>
            <person name="Hubbard S.S."/>
            <person name="Banfield J.F."/>
        </authorList>
    </citation>
    <scope>NUCLEOTIDE SEQUENCE [LARGE SCALE GENOMIC DNA]</scope>
</reference>
<evidence type="ECO:0000313" key="3">
    <source>
        <dbReference type="Proteomes" id="UP000177693"/>
    </source>
</evidence>
<feature type="transmembrane region" description="Helical" evidence="1">
    <location>
        <begin position="63"/>
        <end position="82"/>
    </location>
</feature>
<proteinExistence type="predicted"/>
<evidence type="ECO:0008006" key="4">
    <source>
        <dbReference type="Google" id="ProtNLM"/>
    </source>
</evidence>
<accession>A0A1F6Y524</accession>
<comment type="caution">
    <text evidence="2">The sequence shown here is derived from an EMBL/GenBank/DDBJ whole genome shotgun (WGS) entry which is preliminary data.</text>
</comment>
<keyword evidence="1" id="KW-0812">Transmembrane</keyword>
<keyword evidence="1" id="KW-0472">Membrane</keyword>
<protein>
    <recommendedName>
        <fullName evidence="4">VanZ-like domain-containing protein</fullName>
    </recommendedName>
</protein>
<sequence>MDRKKLLKRLIYLIFFILIVNFLANKFYWYSAIWWFDMPMHFWGGFWLGLAYFYVFPSKIFNLRSIVLLLLFVLCIGIGWEVFEIAVNDILTRNPFDYLDTFSDIFFDLAGGAGSVLYFFKRIMLQSKNTNGKNS</sequence>
<feature type="transmembrane region" description="Helical" evidence="1">
    <location>
        <begin position="38"/>
        <end position="56"/>
    </location>
</feature>
<name>A0A1F6Y524_9BACT</name>
<evidence type="ECO:0000256" key="1">
    <source>
        <dbReference type="SAM" id="Phobius"/>
    </source>
</evidence>
<feature type="transmembrane region" description="Helical" evidence="1">
    <location>
        <begin position="12"/>
        <end position="32"/>
    </location>
</feature>
<dbReference type="AlphaFoldDB" id="A0A1F6Y524"/>
<organism evidence="2 3">
    <name type="scientific">Candidatus Nomurabacteria bacterium RIFCSPLOWO2_02_FULL_40_67</name>
    <dbReference type="NCBI Taxonomy" id="1801787"/>
    <lineage>
        <taxon>Bacteria</taxon>
        <taxon>Candidatus Nomuraibacteriota</taxon>
    </lineage>
</organism>
<dbReference type="InterPro" id="IPR014509">
    <property type="entry name" value="YjdF-like"/>
</dbReference>
<evidence type="ECO:0000313" key="2">
    <source>
        <dbReference type="EMBL" id="OGJ01425.1"/>
    </source>
</evidence>
<dbReference type="Proteomes" id="UP000177693">
    <property type="component" value="Unassembled WGS sequence"/>
</dbReference>
<dbReference type="EMBL" id="MFVL01000019">
    <property type="protein sequence ID" value="OGJ01425.1"/>
    <property type="molecule type" value="Genomic_DNA"/>
</dbReference>
<gene>
    <name evidence="2" type="ORF">A3I23_03650</name>
</gene>
<feature type="transmembrane region" description="Helical" evidence="1">
    <location>
        <begin position="102"/>
        <end position="120"/>
    </location>
</feature>